<feature type="compositionally biased region" description="Low complexity" evidence="2">
    <location>
        <begin position="518"/>
        <end position="537"/>
    </location>
</feature>
<feature type="compositionally biased region" description="Low complexity" evidence="2">
    <location>
        <begin position="1073"/>
        <end position="1090"/>
    </location>
</feature>
<name>A0AAN8EWP8_TRICO</name>
<evidence type="ECO:0000256" key="1">
    <source>
        <dbReference type="ARBA" id="ARBA00023157"/>
    </source>
</evidence>
<feature type="compositionally biased region" description="Low complexity" evidence="2">
    <location>
        <begin position="562"/>
        <end position="605"/>
    </location>
</feature>
<feature type="compositionally biased region" description="Basic and acidic residues" evidence="2">
    <location>
        <begin position="153"/>
        <end position="162"/>
    </location>
</feature>
<feature type="compositionally biased region" description="Polar residues" evidence="2">
    <location>
        <begin position="163"/>
        <end position="211"/>
    </location>
</feature>
<feature type="region of interest" description="Disordered" evidence="2">
    <location>
        <begin position="329"/>
        <end position="790"/>
    </location>
</feature>
<feature type="compositionally biased region" description="Acidic residues" evidence="2">
    <location>
        <begin position="424"/>
        <end position="436"/>
    </location>
</feature>
<dbReference type="Proteomes" id="UP001331761">
    <property type="component" value="Unassembled WGS sequence"/>
</dbReference>
<dbReference type="AlphaFoldDB" id="A0AAN8EWP8"/>
<dbReference type="InterPro" id="IPR001881">
    <property type="entry name" value="EGF-like_Ca-bd_dom"/>
</dbReference>
<feature type="domain" description="EGF-like calcium-binding" evidence="3">
    <location>
        <begin position="89"/>
        <end position="126"/>
    </location>
</feature>
<sequence>MDSELLRIRFPDVNECASVDSPCANQTGHRCVNINGGYICCDDDIDDERCINEKGAFCAGGCGLHAVCYNQTCQCMEGFVGDPHTRCIDVNECESDNMCAGVGEWCVNKMGGHLCCSSESQEPECQGMHVFKTHDGEVLLEYNSTHGDILVHESKGTWRNESAKSTPATGESTSPVSEGSATPTGNATNSKTSPSSASGATTVSPVGSTSAPDPESKSKQKSASEASETKPTSASGATATSSESAPPGVTVNITMDKNDKTPMTPKENEVGLEISFRPTEGRPTGITVRPKTVVDQDGSGEEPSDSMIDKTRSTDKKLIITVTTATDVPKAGSSVRPSSETIIKETGESGGISSRVEGGVGGTGEPTDSTTEATTTQEPAIDGDNVGLEIIHEGRPEITLPTTELGLEIGPVERTTATPGEPELVTEAEPDIDQEGVDGKPPKKSSKGVTTTTESTETVQSTSEAPTATTEEAEGSGETSSTTEQPDLVLTMKETTTEQPDLVLSIGTSRAENATKFSTTTEIPSSTTSAASTATPEIDIDETTERGVDKADSKVDKEKTKATSSPEEPESTTPKVTSTKGPKASSTESSTTTESTTTAGSEKSTLTPSPNETGQSTADTTITPLPSTGLPKLFKTETVKKVTETADGIPTTTAASSTKPVSERTNGTTAITDGHPKDVGKPGVTGAPESGETDQIEGSGTTGTPSTTEGVLPSSTQLPTKSTPKDSGAGKNKATTALPKDTTTLASSALPEITPESSSSTTELPTKEMRKHPTNSVINATSERPETTTEKTLVVSNLTTLRPEDSGISGSPDLSKVTHDGISFTSTAATESSVGTTTELTTALPGSTSSTTGLPKEENPGPLEGSGASTTTPVASRASTTTTAASGASSTTPSSRASTIDEAGSGSSSNTTPAASGASTTTPSAASGASTTTPATSGIFTTDEAASRSSSTTVPPLAAGATEDADMLETTTETQATTKDLLAESTSPGLTGSPSQPLSANTLKLEVGSSTTPASSAAGSSSTTQTAVTQGSITHHPTAGATIIPEFPEEDENILVDGKPPTTTVAAETSTPAGAASETSSSFSPASSDSTPKDVASEGLPSTPKQHREPSVTEATEESDATDVSWDEL</sequence>
<feature type="compositionally biased region" description="Acidic residues" evidence="2">
    <location>
        <begin position="1115"/>
        <end position="1129"/>
    </location>
</feature>
<evidence type="ECO:0000256" key="2">
    <source>
        <dbReference type="SAM" id="MobiDB-lite"/>
    </source>
</evidence>
<feature type="compositionally biased region" description="Low complexity" evidence="2">
    <location>
        <begin position="447"/>
        <end position="484"/>
    </location>
</feature>
<feature type="compositionally biased region" description="Low complexity" evidence="2">
    <location>
        <begin position="221"/>
        <end position="248"/>
    </location>
</feature>
<feature type="domain" description="EGF-like calcium-binding" evidence="3">
    <location>
        <begin position="12"/>
        <end position="51"/>
    </location>
</feature>
<evidence type="ECO:0000313" key="5">
    <source>
        <dbReference type="Proteomes" id="UP001331761"/>
    </source>
</evidence>
<keyword evidence="5" id="KW-1185">Reference proteome</keyword>
<dbReference type="CDD" id="cd00054">
    <property type="entry name" value="EGF_CA"/>
    <property type="match status" value="2"/>
</dbReference>
<feature type="compositionally biased region" description="Polar residues" evidence="2">
    <location>
        <begin position="1061"/>
        <end position="1072"/>
    </location>
</feature>
<dbReference type="GO" id="GO:0005509">
    <property type="term" value="F:calcium ion binding"/>
    <property type="evidence" value="ECO:0007669"/>
    <property type="project" value="InterPro"/>
</dbReference>
<evidence type="ECO:0000313" key="4">
    <source>
        <dbReference type="EMBL" id="KAK5967567.1"/>
    </source>
</evidence>
<accession>A0AAN8EWP8</accession>
<dbReference type="EMBL" id="WIXE01022347">
    <property type="protein sequence ID" value="KAK5967567.1"/>
    <property type="molecule type" value="Genomic_DNA"/>
</dbReference>
<feature type="compositionally biased region" description="Polar residues" evidence="2">
    <location>
        <begin position="984"/>
        <end position="1002"/>
    </location>
</feature>
<feature type="region of interest" description="Disordered" evidence="2">
    <location>
        <begin position="153"/>
        <end position="312"/>
    </location>
</feature>
<feature type="compositionally biased region" description="Polar residues" evidence="2">
    <location>
        <begin position="650"/>
        <end position="671"/>
    </location>
</feature>
<feature type="compositionally biased region" description="Polar residues" evidence="2">
    <location>
        <begin position="826"/>
        <end position="853"/>
    </location>
</feature>
<feature type="compositionally biased region" description="Polar residues" evidence="2">
    <location>
        <begin position="506"/>
        <end position="517"/>
    </location>
</feature>
<feature type="compositionally biased region" description="Polar residues" evidence="2">
    <location>
        <begin position="606"/>
        <end position="626"/>
    </location>
</feature>
<feature type="compositionally biased region" description="Basic and acidic residues" evidence="2">
    <location>
        <begin position="634"/>
        <end position="644"/>
    </location>
</feature>
<evidence type="ECO:0000259" key="3">
    <source>
        <dbReference type="SMART" id="SM00179"/>
    </source>
</evidence>
<dbReference type="SMART" id="SM00179">
    <property type="entry name" value="EGF_CA"/>
    <property type="match status" value="2"/>
</dbReference>
<feature type="compositionally biased region" description="Basic and acidic residues" evidence="2">
    <location>
        <begin position="543"/>
        <end position="561"/>
    </location>
</feature>
<feature type="compositionally biased region" description="Low complexity" evidence="2">
    <location>
        <begin position="969"/>
        <end position="978"/>
    </location>
</feature>
<keyword evidence="1" id="KW-1015">Disulfide bond</keyword>
<protein>
    <recommendedName>
        <fullName evidence="3">EGF-like calcium-binding domain-containing protein</fullName>
    </recommendedName>
</protein>
<gene>
    <name evidence="4" type="ORF">GCK32_012227</name>
</gene>
<feature type="compositionally biased region" description="Polar residues" evidence="2">
    <location>
        <begin position="713"/>
        <end position="722"/>
    </location>
</feature>
<comment type="caution">
    <text evidence="4">The sequence shown here is derived from an EMBL/GenBank/DDBJ whole genome shotgun (WGS) entry which is preliminary data.</text>
</comment>
<feature type="compositionally biased region" description="Low complexity" evidence="2">
    <location>
        <begin position="1007"/>
        <end position="1032"/>
    </location>
</feature>
<feature type="compositionally biased region" description="Low complexity" evidence="2">
    <location>
        <begin position="365"/>
        <end position="378"/>
    </location>
</feature>
<feature type="compositionally biased region" description="Low complexity" evidence="2">
    <location>
        <begin position="751"/>
        <end position="764"/>
    </location>
</feature>
<reference evidence="4 5" key="1">
    <citation type="submission" date="2019-10" db="EMBL/GenBank/DDBJ databases">
        <title>Assembly and Annotation for the nematode Trichostrongylus colubriformis.</title>
        <authorList>
            <person name="Martin J."/>
        </authorList>
    </citation>
    <scope>NUCLEOTIDE SEQUENCE [LARGE SCALE GENOMIC DNA]</scope>
    <source>
        <strain evidence="4">G859</strain>
        <tissue evidence="4">Whole worm</tissue>
    </source>
</reference>
<feature type="compositionally biased region" description="Low complexity" evidence="2">
    <location>
        <begin position="868"/>
        <end position="938"/>
    </location>
</feature>
<feature type="region of interest" description="Disordered" evidence="2">
    <location>
        <begin position="826"/>
        <end position="1129"/>
    </location>
</feature>
<feature type="compositionally biased region" description="Low complexity" evidence="2">
    <location>
        <begin position="697"/>
        <end position="710"/>
    </location>
</feature>
<proteinExistence type="predicted"/>
<organism evidence="4 5">
    <name type="scientific">Trichostrongylus colubriformis</name>
    <name type="common">Black scour worm</name>
    <dbReference type="NCBI Taxonomy" id="6319"/>
    <lineage>
        <taxon>Eukaryota</taxon>
        <taxon>Metazoa</taxon>
        <taxon>Ecdysozoa</taxon>
        <taxon>Nematoda</taxon>
        <taxon>Chromadorea</taxon>
        <taxon>Rhabditida</taxon>
        <taxon>Rhabditina</taxon>
        <taxon>Rhabditomorpha</taxon>
        <taxon>Strongyloidea</taxon>
        <taxon>Trichostrongylidae</taxon>
        <taxon>Trichostrongylus</taxon>
    </lineage>
</organism>